<feature type="domain" description="Type II secretion system protein GspF" evidence="7">
    <location>
        <begin position="23"/>
        <end position="135"/>
    </location>
</feature>
<evidence type="ECO:0000313" key="9">
    <source>
        <dbReference type="Proteomes" id="UP001596507"/>
    </source>
</evidence>
<evidence type="ECO:0000256" key="1">
    <source>
        <dbReference type="ARBA" id="ARBA00004651"/>
    </source>
</evidence>
<keyword evidence="3 6" id="KW-0812">Transmembrane</keyword>
<feature type="transmembrane region" description="Helical" evidence="6">
    <location>
        <begin position="276"/>
        <end position="304"/>
    </location>
</feature>
<name>A0ABW2H9R7_9MICO</name>
<evidence type="ECO:0000256" key="5">
    <source>
        <dbReference type="ARBA" id="ARBA00023136"/>
    </source>
</evidence>
<comment type="caution">
    <text evidence="8">The sequence shown here is derived from an EMBL/GenBank/DDBJ whole genome shotgun (WGS) entry which is preliminary data.</text>
</comment>
<dbReference type="EMBL" id="JBHTBE010000001">
    <property type="protein sequence ID" value="MFC7268078.1"/>
    <property type="molecule type" value="Genomic_DNA"/>
</dbReference>
<evidence type="ECO:0000256" key="3">
    <source>
        <dbReference type="ARBA" id="ARBA00022692"/>
    </source>
</evidence>
<keyword evidence="9" id="KW-1185">Reference proteome</keyword>
<feature type="transmembrane region" description="Helical" evidence="6">
    <location>
        <begin position="129"/>
        <end position="146"/>
    </location>
</feature>
<proteinExistence type="predicted"/>
<comment type="subcellular location">
    <subcellularLocation>
        <location evidence="1">Cell membrane</location>
        <topology evidence="1">Multi-pass membrane protein</topology>
    </subcellularLocation>
</comment>
<keyword evidence="4 6" id="KW-1133">Transmembrane helix</keyword>
<keyword evidence="2" id="KW-1003">Cell membrane</keyword>
<dbReference type="PANTHER" id="PTHR35007:SF4">
    <property type="entry name" value="CONSERVED TRANSMEMBRANE PROTEIN-RELATED"/>
    <property type="match status" value="1"/>
</dbReference>
<dbReference type="InterPro" id="IPR018076">
    <property type="entry name" value="T2SS_GspF_dom"/>
</dbReference>
<evidence type="ECO:0000313" key="8">
    <source>
        <dbReference type="EMBL" id="MFC7268078.1"/>
    </source>
</evidence>
<feature type="transmembrane region" description="Helical" evidence="6">
    <location>
        <begin position="152"/>
        <end position="172"/>
    </location>
</feature>
<evidence type="ECO:0000256" key="2">
    <source>
        <dbReference type="ARBA" id="ARBA00022475"/>
    </source>
</evidence>
<dbReference type="Proteomes" id="UP001596507">
    <property type="component" value="Unassembled WGS sequence"/>
</dbReference>
<evidence type="ECO:0000256" key="4">
    <source>
        <dbReference type="ARBA" id="ARBA00022989"/>
    </source>
</evidence>
<sequence>MAVVTRARRATDAVADSADTVLRLAVLLQAGVTPARAWGHLASSGDPAAGRIEAQLALGTPLAEAVRVAAAGARGDGWDDIAAAWEVATTVGAPLAETLRGLSVALRDAQQTTDDVRVALAEPAGTARLLGWLPLVGAGLGAALGFDTVGVLFGTLGGLACLIGGGALALAGRGWSARLVARAAPPGGVPGMGAELLAIALGGGVSVERAGDIVAHARRGHDGALASTEPDTAGILRLSTEAGVPAVELLRASAVLARHRARVEGRLAAARLSGRLLIPLGVCTLPSFVLLGVAPMLLSVFAAVPLRI</sequence>
<reference evidence="9" key="1">
    <citation type="journal article" date="2019" name="Int. J. Syst. Evol. Microbiol.">
        <title>The Global Catalogue of Microorganisms (GCM) 10K type strain sequencing project: providing services to taxonomists for standard genome sequencing and annotation.</title>
        <authorList>
            <consortium name="The Broad Institute Genomics Platform"/>
            <consortium name="The Broad Institute Genome Sequencing Center for Infectious Disease"/>
            <person name="Wu L."/>
            <person name="Ma J."/>
        </authorList>
    </citation>
    <scope>NUCLEOTIDE SEQUENCE [LARGE SCALE GENOMIC DNA]</scope>
    <source>
        <strain evidence="9">CGMCC 1.15772</strain>
    </source>
</reference>
<accession>A0ABW2H9R7</accession>
<dbReference type="RefSeq" id="WP_262872996.1">
    <property type="nucleotide sequence ID" value="NZ_JAOPFX010000001.1"/>
</dbReference>
<evidence type="ECO:0000256" key="6">
    <source>
        <dbReference type="SAM" id="Phobius"/>
    </source>
</evidence>
<keyword evidence="5 6" id="KW-0472">Membrane</keyword>
<gene>
    <name evidence="8" type="ORF">ACFQRL_03775</name>
</gene>
<evidence type="ECO:0000259" key="7">
    <source>
        <dbReference type="Pfam" id="PF00482"/>
    </source>
</evidence>
<dbReference type="PANTHER" id="PTHR35007">
    <property type="entry name" value="INTEGRAL MEMBRANE PROTEIN-RELATED"/>
    <property type="match status" value="1"/>
</dbReference>
<dbReference type="Pfam" id="PF00482">
    <property type="entry name" value="T2SSF"/>
    <property type="match status" value="1"/>
</dbReference>
<protein>
    <submittedName>
        <fullName evidence="8">Type II secretion system F family protein</fullName>
    </submittedName>
</protein>
<organism evidence="8 9">
    <name type="scientific">Microbacterium fluvii</name>
    <dbReference type="NCBI Taxonomy" id="415215"/>
    <lineage>
        <taxon>Bacteria</taxon>
        <taxon>Bacillati</taxon>
        <taxon>Actinomycetota</taxon>
        <taxon>Actinomycetes</taxon>
        <taxon>Micrococcales</taxon>
        <taxon>Microbacteriaceae</taxon>
        <taxon>Microbacterium</taxon>
    </lineage>
</organism>